<organism evidence="1">
    <name type="scientific">Ophidiomyces ophidiicola</name>
    <dbReference type="NCBI Taxonomy" id="1387563"/>
    <lineage>
        <taxon>Eukaryota</taxon>
        <taxon>Fungi</taxon>
        <taxon>Dikarya</taxon>
        <taxon>Ascomycota</taxon>
        <taxon>Pezizomycotina</taxon>
        <taxon>Eurotiomycetes</taxon>
        <taxon>Eurotiomycetidae</taxon>
        <taxon>Onygenales</taxon>
        <taxon>Onygenaceae</taxon>
        <taxon>Ophidiomyces</taxon>
    </lineage>
</organism>
<dbReference type="EMBL" id="JALBCA010000013">
    <property type="protein sequence ID" value="KAI2391197.1"/>
    <property type="molecule type" value="Genomic_DNA"/>
</dbReference>
<name>A0ACB8V5J8_9EURO</name>
<comment type="caution">
    <text evidence="1">The sequence shown here is derived from an EMBL/GenBank/DDBJ whole genome shotgun (WGS) entry which is preliminary data.</text>
</comment>
<evidence type="ECO:0000313" key="1">
    <source>
        <dbReference type="EMBL" id="KAI2391197.1"/>
    </source>
</evidence>
<gene>
    <name evidence="1" type="ORF">LOY88_001271</name>
</gene>
<accession>A0ACB8V5J8</accession>
<reference evidence="1" key="1">
    <citation type="journal article" date="2022" name="bioRxiv">
        <title>Population genetic analysis of Ophidiomyces ophidiicola, the causative agent of snake fungal disease, indicates recent introductions to the USA.</title>
        <authorList>
            <person name="Ladner J.T."/>
            <person name="Palmer J.M."/>
            <person name="Ettinger C.L."/>
            <person name="Stajich J.E."/>
            <person name="Farrell T.M."/>
            <person name="Glorioso B.M."/>
            <person name="Lawson B."/>
            <person name="Price S.J."/>
            <person name="Stengle A.G."/>
            <person name="Grear D.A."/>
            <person name="Lorch J.M."/>
        </authorList>
    </citation>
    <scope>NUCLEOTIDE SEQUENCE</scope>
    <source>
        <strain evidence="1">NWHC 24266-5</strain>
    </source>
</reference>
<proteinExistence type="predicted"/>
<protein>
    <submittedName>
        <fullName evidence="1">Uncharacterized protein</fullName>
    </submittedName>
</protein>
<sequence length="208" mass="23881">MPHFPMNTGTVVASSNAKDEQEERQTAPVRPPASIQIKNRRKRYLETHPDYFSAGLELADPLLYDRLIRRFQTTGEREEEGRAKGYSGALEADLMRAELKMEALAHPDPNATITYTRGPQGEILAEEDDEIPATREEGEERWKTEMELRFLRGADPDFDYAAVDECEDYDDLSEEQDKYFDDEEPEWLVEKGEDGQVELRGETGVQDF</sequence>